<evidence type="ECO:0000256" key="1">
    <source>
        <dbReference type="ARBA" id="ARBA00004167"/>
    </source>
</evidence>
<dbReference type="Pfam" id="PF13704">
    <property type="entry name" value="Glyco_tranf_2_4"/>
    <property type="match status" value="1"/>
</dbReference>
<comment type="subcellular location">
    <subcellularLocation>
        <location evidence="1">Membrane</location>
        <topology evidence="1">Single-pass membrane protein</topology>
    </subcellularLocation>
</comment>
<comment type="caution">
    <text evidence="4">The sequence shown here is derived from an EMBL/GenBank/DDBJ whole genome shotgun (WGS) entry which is preliminary data.</text>
</comment>
<name>A0ABR5ZSQ9_9PROT</name>
<organism evidence="4 5">
    <name type="scientific">Bombella mellum</name>
    <dbReference type="NCBI Taxonomy" id="2039288"/>
    <lineage>
        <taxon>Bacteria</taxon>
        <taxon>Pseudomonadati</taxon>
        <taxon>Pseudomonadota</taxon>
        <taxon>Alphaproteobacteria</taxon>
        <taxon>Acetobacterales</taxon>
        <taxon>Acetobacteraceae</taxon>
        <taxon>Bombella</taxon>
    </lineage>
</organism>
<dbReference type="SUPFAM" id="SSF53448">
    <property type="entry name" value="Nucleotide-diphospho-sugar transferases"/>
    <property type="match status" value="1"/>
</dbReference>
<evidence type="ECO:0000256" key="3">
    <source>
        <dbReference type="ARBA" id="ARBA00022989"/>
    </source>
</evidence>
<proteinExistence type="predicted"/>
<keyword evidence="3" id="KW-1133">Transmembrane helix</keyword>
<sequence length="508" mass="58326">MKIALVGIIKNEAHDILYWLAWHALLGVDSFILFDDDSQDGTRDLIKAACLHWDIRLFHITEHSLDLTEQGRTNRRRQVYLDALAAIGDHYDWVGFLDTDEYVRLRTHDTLGMLLDSMGTDVGAVAFSWQTYGHNGHITTPSLPPFHSFSRHSPFDDDINRHVKSFIRPSCWQEGEWGNTHYFPLKLGNYVTPSGQPLDWSDTPGITKGRPDWSVASLMHFRNKSLEQFVEHARNHRDLGLSLSEHQLDQWNEIEDTSPQERTTDTLRWMKPVVMSGCVMALEQIRQLHPSTGDFTPPCPKQKPTWFKMFALYPREMRRITVKDDLLYDTGEPTREHDDFQLFMLQSQQHPRAAFLFGLDGAQRIKDFFILQDGRLTGLPRYDILPVVEQTSVALRQRGNVFHRGQFLCSAPREPLMPNRMKADLWECFLAIPQDTMPSGTSWLSLPAFHLAEMALQSPSFSLETIAALAEIDRKTTAWLLPLLAVHLDELQLRELRGCLGALSPFIL</sequence>
<keyword evidence="3" id="KW-0472">Membrane</keyword>
<accession>A0ABR5ZSQ9</accession>
<protein>
    <recommendedName>
        <fullName evidence="6">Glycosyltransferase family 92 protein</fullName>
    </recommendedName>
</protein>
<keyword evidence="2" id="KW-0812">Transmembrane</keyword>
<keyword evidence="5" id="KW-1185">Reference proteome</keyword>
<dbReference type="PANTHER" id="PTHR21461">
    <property type="entry name" value="GLYCOSYLTRANSFERASE FAMILY 92 PROTEIN"/>
    <property type="match status" value="1"/>
</dbReference>
<dbReference type="RefSeq" id="WP_182040968.1">
    <property type="nucleotide sequence ID" value="NZ_PDLY01000003.1"/>
</dbReference>
<dbReference type="PANTHER" id="PTHR21461:SF69">
    <property type="entry name" value="GLYCOSYLTRANSFERASE FAMILY 92 PROTEIN"/>
    <property type="match status" value="1"/>
</dbReference>
<gene>
    <name evidence="4" type="ORF">CPA56_05080</name>
</gene>
<dbReference type="Proteomes" id="UP000765338">
    <property type="component" value="Unassembled WGS sequence"/>
</dbReference>
<evidence type="ECO:0000256" key="2">
    <source>
        <dbReference type="ARBA" id="ARBA00022692"/>
    </source>
</evidence>
<dbReference type="InterPro" id="IPR029044">
    <property type="entry name" value="Nucleotide-diphossugar_trans"/>
</dbReference>
<dbReference type="CDD" id="cd00761">
    <property type="entry name" value="Glyco_tranf_GTA_type"/>
    <property type="match status" value="1"/>
</dbReference>
<evidence type="ECO:0000313" key="4">
    <source>
        <dbReference type="EMBL" id="MBA5727355.1"/>
    </source>
</evidence>
<dbReference type="EMBL" id="PDLY01000003">
    <property type="protein sequence ID" value="MBA5727355.1"/>
    <property type="molecule type" value="Genomic_DNA"/>
</dbReference>
<evidence type="ECO:0000313" key="5">
    <source>
        <dbReference type="Proteomes" id="UP000765338"/>
    </source>
</evidence>
<reference evidence="4 5" key="1">
    <citation type="submission" date="2017-10" db="EMBL/GenBank/DDBJ databases">
        <authorList>
            <person name="Jakob F."/>
        </authorList>
    </citation>
    <scope>NUCLEOTIDE SEQUENCE [LARGE SCALE GENOMIC DNA]</scope>
    <source>
        <strain evidence="4 5">TMW 2.1889</strain>
    </source>
</reference>
<evidence type="ECO:0008006" key="6">
    <source>
        <dbReference type="Google" id="ProtNLM"/>
    </source>
</evidence>